<dbReference type="InParanoid" id="Q2GN10"/>
<dbReference type="Proteomes" id="UP000001056">
    <property type="component" value="Unassembled WGS sequence"/>
</dbReference>
<name>Q2GN10_CHAGB</name>
<dbReference type="EMBL" id="CH408035">
    <property type="protein sequence ID" value="EAQ84240.1"/>
    <property type="molecule type" value="Genomic_DNA"/>
</dbReference>
<organism evidence="2 3">
    <name type="scientific">Chaetomium globosum (strain ATCC 6205 / CBS 148.51 / DSM 1962 / NBRC 6347 / NRRL 1970)</name>
    <name type="common">Soil fungus</name>
    <dbReference type="NCBI Taxonomy" id="306901"/>
    <lineage>
        <taxon>Eukaryota</taxon>
        <taxon>Fungi</taxon>
        <taxon>Dikarya</taxon>
        <taxon>Ascomycota</taxon>
        <taxon>Pezizomycotina</taxon>
        <taxon>Sordariomycetes</taxon>
        <taxon>Sordariomycetidae</taxon>
        <taxon>Sordariales</taxon>
        <taxon>Chaetomiaceae</taxon>
        <taxon>Chaetomium</taxon>
    </lineage>
</organism>
<evidence type="ECO:0000313" key="2">
    <source>
        <dbReference type="EMBL" id="EAQ84240.1"/>
    </source>
</evidence>
<protein>
    <submittedName>
        <fullName evidence="2">Uncharacterized protein</fullName>
    </submittedName>
</protein>
<keyword evidence="3" id="KW-1185">Reference proteome</keyword>
<evidence type="ECO:0000313" key="3">
    <source>
        <dbReference type="Proteomes" id="UP000001056"/>
    </source>
</evidence>
<feature type="compositionally biased region" description="Basic and acidic residues" evidence="1">
    <location>
        <begin position="69"/>
        <end position="82"/>
    </location>
</feature>
<dbReference type="AlphaFoldDB" id="Q2GN10"/>
<reference evidence="3" key="1">
    <citation type="journal article" date="2015" name="Genome Announc.">
        <title>Draft genome sequence of the cellulolytic fungus Chaetomium globosum.</title>
        <authorList>
            <person name="Cuomo C.A."/>
            <person name="Untereiner W.A."/>
            <person name="Ma L.-J."/>
            <person name="Grabherr M."/>
            <person name="Birren B.W."/>
        </authorList>
    </citation>
    <scope>NUCLEOTIDE SEQUENCE [LARGE SCALE GENOMIC DNA]</scope>
    <source>
        <strain evidence="3">ATCC 6205 / CBS 148.51 / DSM 1962 / NBRC 6347 / NRRL 1970</strain>
    </source>
</reference>
<evidence type="ECO:0000256" key="1">
    <source>
        <dbReference type="SAM" id="MobiDB-lite"/>
    </source>
</evidence>
<dbReference type="HOGENOM" id="CLU_2558111_0_0_1"/>
<feature type="compositionally biased region" description="Polar residues" evidence="1">
    <location>
        <begin position="1"/>
        <end position="19"/>
    </location>
</feature>
<feature type="region of interest" description="Disordered" evidence="1">
    <location>
        <begin position="1"/>
        <end position="82"/>
    </location>
</feature>
<dbReference type="GeneID" id="4396029"/>
<sequence>MIHHSPSSDPLSAPESQTPPAKPPNPHHQQHTPNQPTGRYLPIIPSLQNHQQLTQRPRNLFSPPRRCGKLADRDVEEHIVRD</sequence>
<accession>Q2GN10</accession>
<feature type="compositionally biased region" description="Polar residues" evidence="1">
    <location>
        <begin position="46"/>
        <end position="57"/>
    </location>
</feature>
<gene>
    <name evidence="2" type="ORF">CHGG_10644</name>
</gene>
<dbReference type="VEuPathDB" id="FungiDB:CHGG_10644"/>
<proteinExistence type="predicted"/>
<dbReference type="RefSeq" id="XP_001228571.1">
    <property type="nucleotide sequence ID" value="XM_001228570.1"/>
</dbReference>